<dbReference type="EMBL" id="CP000361">
    <property type="protein sequence ID" value="ABV68420.1"/>
    <property type="molecule type" value="Genomic_DNA"/>
</dbReference>
<dbReference type="Pfam" id="PF22527">
    <property type="entry name" value="DEXQc_Suv3"/>
    <property type="match status" value="1"/>
</dbReference>
<dbReference type="GO" id="GO:0004386">
    <property type="term" value="F:helicase activity"/>
    <property type="evidence" value="ECO:0007669"/>
    <property type="project" value="UniProtKB-KW"/>
</dbReference>
<dbReference type="STRING" id="367737.Abu_2206"/>
<protein>
    <submittedName>
        <fullName evidence="8">Probable ATP-dependent RNA helicase</fullName>
    </submittedName>
</protein>
<feature type="domain" description="Helicase ATP-binding" evidence="6">
    <location>
        <begin position="37"/>
        <end position="180"/>
    </location>
</feature>
<evidence type="ECO:0000256" key="2">
    <source>
        <dbReference type="ARBA" id="ARBA00022801"/>
    </source>
</evidence>
<accession>A8EWU7</accession>
<keyword evidence="1" id="KW-0547">Nucleotide-binding</keyword>
<dbReference type="GO" id="GO:0005524">
    <property type="term" value="F:ATP binding"/>
    <property type="evidence" value="ECO:0007669"/>
    <property type="project" value="UniProtKB-KW"/>
</dbReference>
<dbReference type="InterPro" id="IPR022192">
    <property type="entry name" value="SUV3_C"/>
</dbReference>
<keyword evidence="4" id="KW-0067">ATP-binding</keyword>
<feature type="region of interest" description="Disordered" evidence="5">
    <location>
        <begin position="512"/>
        <end position="544"/>
    </location>
</feature>
<dbReference type="KEGG" id="abu:Abu_2206"/>
<dbReference type="InterPro" id="IPR027417">
    <property type="entry name" value="P-loop_NTPase"/>
</dbReference>
<dbReference type="PANTHER" id="PTHR12131">
    <property type="entry name" value="ATP-DEPENDENT RNA AND DNA HELICASE"/>
    <property type="match status" value="1"/>
</dbReference>
<sequence length="544" mass="62082">MFNLVLYSIVYNTPMKENWQEQLQTLLKCDLKTLYPLARSINRKLEFYVGPTNSGKTYNAMQKLKEANSGLYLAPLRLLALEGYEDLKESKINASLITGEEQILDIEASHVCSTIEMLDFDLDVDVAVIDEVQMLEDDDRGWAWVNAIIGCPAKKIIMTGSVNALDAVKKIAAYLDEDLEVIKHTRKNELKILDKWTSLEKLEDGTALIAFSRSDVLKLKQRLQKKYAVSVIYGNLSPEVRRDEAKRFREKKSQILIATDAIAMGLNLPIKTILFTTDTKFDGVSRRKITVNEIVQIAGRAGRFGHFEAGYLGATRRDILAYIKEEFESSIKTIKPPFKVKINNNQLEALSSHIKTNSLTKILKFFADNMSFNGPFVAANISSMIEAARIVDNKNGLSLEEKYLLAQAPITTKSTIILQAYDSYIASVIKKRVNHYKPSITLPKKAITQKDLLLVEDEVKKISLYLWLSYKLPELFPDHDKAYILRNSFNSFIEKSLKGNLVEESGFEKDFHKKRFPKTNKEKDEKRSNKSRRQKQFNKKLAKI</sequence>
<dbReference type="eggNOG" id="COG4581">
    <property type="taxonomic scope" value="Bacteria"/>
</dbReference>
<dbReference type="GO" id="GO:0016787">
    <property type="term" value="F:hydrolase activity"/>
    <property type="evidence" value="ECO:0007669"/>
    <property type="project" value="UniProtKB-KW"/>
</dbReference>
<dbReference type="InterPro" id="IPR014001">
    <property type="entry name" value="Helicase_ATP-bd"/>
</dbReference>
<feature type="compositionally biased region" description="Basic and acidic residues" evidence="5">
    <location>
        <begin position="519"/>
        <end position="528"/>
    </location>
</feature>
<dbReference type="Pfam" id="PF00271">
    <property type="entry name" value="Helicase_C"/>
    <property type="match status" value="1"/>
</dbReference>
<dbReference type="AlphaFoldDB" id="A8EWU7"/>
<dbReference type="InterPro" id="IPR001650">
    <property type="entry name" value="Helicase_C-like"/>
</dbReference>
<evidence type="ECO:0000259" key="7">
    <source>
        <dbReference type="PROSITE" id="PS51194"/>
    </source>
</evidence>
<gene>
    <name evidence="8" type="ordered locus">Abu_2206</name>
</gene>
<evidence type="ECO:0000256" key="1">
    <source>
        <dbReference type="ARBA" id="ARBA00022741"/>
    </source>
</evidence>
<dbReference type="InterPro" id="IPR055206">
    <property type="entry name" value="DEXQc_SUV3"/>
</dbReference>
<dbReference type="PROSITE" id="PS51194">
    <property type="entry name" value="HELICASE_CTER"/>
    <property type="match status" value="1"/>
</dbReference>
<evidence type="ECO:0000313" key="9">
    <source>
        <dbReference type="Proteomes" id="UP000001136"/>
    </source>
</evidence>
<feature type="compositionally biased region" description="Basic residues" evidence="5">
    <location>
        <begin position="529"/>
        <end position="544"/>
    </location>
</feature>
<dbReference type="SMART" id="SM00487">
    <property type="entry name" value="DEXDc"/>
    <property type="match status" value="1"/>
</dbReference>
<dbReference type="PANTHER" id="PTHR12131:SF1">
    <property type="entry name" value="ATP-DEPENDENT RNA HELICASE SUPV3L1, MITOCHONDRIAL-RELATED"/>
    <property type="match status" value="1"/>
</dbReference>
<name>A8EWU7_ALIB4</name>
<evidence type="ECO:0000259" key="6">
    <source>
        <dbReference type="PROSITE" id="PS51192"/>
    </source>
</evidence>
<evidence type="ECO:0000313" key="8">
    <source>
        <dbReference type="EMBL" id="ABV68420.1"/>
    </source>
</evidence>
<dbReference type="InterPro" id="IPR050699">
    <property type="entry name" value="RNA-DNA_Helicase"/>
</dbReference>
<dbReference type="HOGENOM" id="CLU_010647_2_0_7"/>
<dbReference type="SUPFAM" id="SSF52540">
    <property type="entry name" value="P-loop containing nucleoside triphosphate hydrolases"/>
    <property type="match status" value="1"/>
</dbReference>
<evidence type="ECO:0000256" key="4">
    <source>
        <dbReference type="ARBA" id="ARBA00022840"/>
    </source>
</evidence>
<keyword evidence="3 8" id="KW-0347">Helicase</keyword>
<organism evidence="8 9">
    <name type="scientific">Aliarcobacter butzleri (strain RM4018)</name>
    <name type="common">Arcobacter butzleri</name>
    <dbReference type="NCBI Taxonomy" id="367737"/>
    <lineage>
        <taxon>Bacteria</taxon>
        <taxon>Pseudomonadati</taxon>
        <taxon>Campylobacterota</taxon>
        <taxon>Epsilonproteobacteria</taxon>
        <taxon>Campylobacterales</taxon>
        <taxon>Arcobacteraceae</taxon>
        <taxon>Aliarcobacter</taxon>
    </lineage>
</organism>
<evidence type="ECO:0000256" key="5">
    <source>
        <dbReference type="SAM" id="MobiDB-lite"/>
    </source>
</evidence>
<evidence type="ECO:0000256" key="3">
    <source>
        <dbReference type="ARBA" id="ARBA00022806"/>
    </source>
</evidence>
<keyword evidence="9" id="KW-1185">Reference proteome</keyword>
<dbReference type="PROSITE" id="PS51192">
    <property type="entry name" value="HELICASE_ATP_BIND_1"/>
    <property type="match status" value="1"/>
</dbReference>
<dbReference type="Pfam" id="PF12513">
    <property type="entry name" value="SUV3_C"/>
    <property type="match status" value="1"/>
</dbReference>
<dbReference type="Gene3D" id="1.20.272.40">
    <property type="match status" value="1"/>
</dbReference>
<keyword evidence="2" id="KW-0378">Hydrolase</keyword>
<reference evidence="8 9" key="1">
    <citation type="journal article" date="2007" name="PLoS ONE">
        <title>The complete genome sequence and analysis of the Epsilonproteobacterium Arcobacter butzleri.</title>
        <authorList>
            <person name="Miller W.G."/>
            <person name="Parker C.T."/>
            <person name="Rubenfield M."/>
            <person name="Mendz G.L."/>
            <person name="Woesten M.M.S.M."/>
            <person name="Ussery D.W."/>
            <person name="Stolz J.F."/>
            <person name="Binnewies T.T."/>
            <person name="Hallin P.F."/>
            <person name="Wang G."/>
            <person name="Malek J.A."/>
            <person name="Rogosin A."/>
            <person name="Stanker L.H."/>
            <person name="Mandrell R.E."/>
        </authorList>
    </citation>
    <scope>NUCLEOTIDE SEQUENCE [LARGE SCALE GENOMIC DNA]</scope>
    <source>
        <strain evidence="8 9">RM4018</strain>
    </source>
</reference>
<proteinExistence type="predicted"/>
<dbReference type="Gene3D" id="1.20.58.1080">
    <property type="match status" value="1"/>
</dbReference>
<dbReference type="SMART" id="SM00490">
    <property type="entry name" value="HELICc"/>
    <property type="match status" value="1"/>
</dbReference>
<dbReference type="Proteomes" id="UP000001136">
    <property type="component" value="Chromosome"/>
</dbReference>
<dbReference type="Gene3D" id="3.40.50.300">
    <property type="entry name" value="P-loop containing nucleotide triphosphate hydrolases"/>
    <property type="match status" value="2"/>
</dbReference>
<feature type="domain" description="Helicase C-terminal" evidence="7">
    <location>
        <begin position="191"/>
        <end position="342"/>
    </location>
</feature>